<protein>
    <recommendedName>
        <fullName evidence="3">RRM domain-containing protein</fullName>
    </recommendedName>
</protein>
<dbReference type="InterPro" id="IPR012677">
    <property type="entry name" value="Nucleotide-bd_a/b_plait_sf"/>
</dbReference>
<evidence type="ECO:0008006" key="3">
    <source>
        <dbReference type="Google" id="ProtNLM"/>
    </source>
</evidence>
<dbReference type="Gene3D" id="3.30.70.330">
    <property type="match status" value="1"/>
</dbReference>
<proteinExistence type="predicted"/>
<dbReference type="InterPro" id="IPR035979">
    <property type="entry name" value="RBD_domain_sf"/>
</dbReference>
<sequence>MSETRPDTRYLIVSAREGALNELSGDPNPDNFKSDMKKEILVGTSFQPSTVWIDFIKQGRHNPGRMARCRFKAVEAGDMAYQHYVKVEDVIVHLFEVPEPGRALKLLKEDGIPLSAVRLTQRDPPVTVPAYIHIPQRGPHDPARTIYATQHTGGVPQLQDGCRPGYIRNHKGLEMWAMAGIIFYEFRGIFISNLPFHIDRPQFRAWLNAFGPPVRELKFGGNNTATVDYGSSNFAIHMVNILDRKVYQDRALRVKLDEATYFVKYLEGAPYMAHPPGAA</sequence>
<dbReference type="AlphaFoldDB" id="A0A6A5ZEF8"/>
<gene>
    <name evidence="1" type="ORF">BDV96DRAFT_644748</name>
</gene>
<accession>A0A6A5ZEF8</accession>
<dbReference type="CDD" id="cd00590">
    <property type="entry name" value="RRM_SF"/>
    <property type="match status" value="1"/>
</dbReference>
<evidence type="ECO:0000313" key="2">
    <source>
        <dbReference type="Proteomes" id="UP000799770"/>
    </source>
</evidence>
<dbReference type="SUPFAM" id="SSF54928">
    <property type="entry name" value="RNA-binding domain, RBD"/>
    <property type="match status" value="1"/>
</dbReference>
<dbReference type="GO" id="GO:0003676">
    <property type="term" value="F:nucleic acid binding"/>
    <property type="evidence" value="ECO:0007669"/>
    <property type="project" value="InterPro"/>
</dbReference>
<reference evidence="1" key="1">
    <citation type="journal article" date="2020" name="Stud. Mycol.">
        <title>101 Dothideomycetes genomes: a test case for predicting lifestyles and emergence of pathogens.</title>
        <authorList>
            <person name="Haridas S."/>
            <person name="Albert R."/>
            <person name="Binder M."/>
            <person name="Bloem J."/>
            <person name="Labutti K."/>
            <person name="Salamov A."/>
            <person name="Andreopoulos B."/>
            <person name="Baker S."/>
            <person name="Barry K."/>
            <person name="Bills G."/>
            <person name="Bluhm B."/>
            <person name="Cannon C."/>
            <person name="Castanera R."/>
            <person name="Culley D."/>
            <person name="Daum C."/>
            <person name="Ezra D."/>
            <person name="Gonzalez J."/>
            <person name="Henrissat B."/>
            <person name="Kuo A."/>
            <person name="Liang C."/>
            <person name="Lipzen A."/>
            <person name="Lutzoni F."/>
            <person name="Magnuson J."/>
            <person name="Mondo S."/>
            <person name="Nolan M."/>
            <person name="Ohm R."/>
            <person name="Pangilinan J."/>
            <person name="Park H.-J."/>
            <person name="Ramirez L."/>
            <person name="Alfaro M."/>
            <person name="Sun H."/>
            <person name="Tritt A."/>
            <person name="Yoshinaga Y."/>
            <person name="Zwiers L.-H."/>
            <person name="Turgeon B."/>
            <person name="Goodwin S."/>
            <person name="Spatafora J."/>
            <person name="Crous P."/>
            <person name="Grigoriev I."/>
        </authorList>
    </citation>
    <scope>NUCLEOTIDE SEQUENCE</scope>
    <source>
        <strain evidence="1">CBS 627.86</strain>
    </source>
</reference>
<keyword evidence="2" id="KW-1185">Reference proteome</keyword>
<organism evidence="1 2">
    <name type="scientific">Lophiotrema nucula</name>
    <dbReference type="NCBI Taxonomy" id="690887"/>
    <lineage>
        <taxon>Eukaryota</taxon>
        <taxon>Fungi</taxon>
        <taxon>Dikarya</taxon>
        <taxon>Ascomycota</taxon>
        <taxon>Pezizomycotina</taxon>
        <taxon>Dothideomycetes</taxon>
        <taxon>Pleosporomycetidae</taxon>
        <taxon>Pleosporales</taxon>
        <taxon>Lophiotremataceae</taxon>
        <taxon>Lophiotrema</taxon>
    </lineage>
</organism>
<evidence type="ECO:0000313" key="1">
    <source>
        <dbReference type="EMBL" id="KAF2117323.1"/>
    </source>
</evidence>
<name>A0A6A5ZEF8_9PLEO</name>
<dbReference type="Proteomes" id="UP000799770">
    <property type="component" value="Unassembled WGS sequence"/>
</dbReference>
<dbReference type="EMBL" id="ML977319">
    <property type="protein sequence ID" value="KAF2117323.1"/>
    <property type="molecule type" value="Genomic_DNA"/>
</dbReference>